<evidence type="ECO:0000313" key="15">
    <source>
        <dbReference type="EMBL" id="MBJ7539300.1"/>
    </source>
</evidence>
<evidence type="ECO:0000256" key="1">
    <source>
        <dbReference type="ARBA" id="ARBA00001970"/>
    </source>
</evidence>
<dbReference type="Proteomes" id="UP000628710">
    <property type="component" value="Unassembled WGS sequence"/>
</dbReference>
<evidence type="ECO:0000259" key="14">
    <source>
        <dbReference type="Pfam" id="PF01292"/>
    </source>
</evidence>
<comment type="caution">
    <text evidence="15">The sequence shown here is derived from an EMBL/GenBank/DDBJ whole genome shotgun (WGS) entry which is preliminary data.</text>
</comment>
<keyword evidence="10" id="KW-0408">Iron</keyword>
<evidence type="ECO:0000256" key="2">
    <source>
        <dbReference type="ARBA" id="ARBA00004651"/>
    </source>
</evidence>
<keyword evidence="11 13" id="KW-0472">Membrane</keyword>
<dbReference type="InterPro" id="IPR052168">
    <property type="entry name" value="Cytochrome_b561_oxidase"/>
</dbReference>
<sequence length="158" mass="18319">MTIAVLVILRIIWRIMNRVPDPEPGSKFMHLVSHLGHYTLYVMIVVMTFTGYLGTGVGTEYFFLFDLPKFADTKLFSYLVGDYLGMTFKEFEKPIDFIHKEILGKWLVWLLILGHAGAAFYHHFVQQDRTLHKMLIGRQSKEGTTKSITSQSFREIVK</sequence>
<dbReference type="SUPFAM" id="SSF81342">
    <property type="entry name" value="Transmembrane di-heme cytochromes"/>
    <property type="match status" value="1"/>
</dbReference>
<organism evidence="15 16">
    <name type="scientific">Marinomonas transparens</name>
    <dbReference type="NCBI Taxonomy" id="2795388"/>
    <lineage>
        <taxon>Bacteria</taxon>
        <taxon>Pseudomonadati</taxon>
        <taxon>Pseudomonadota</taxon>
        <taxon>Gammaproteobacteria</taxon>
        <taxon>Oceanospirillales</taxon>
        <taxon>Oceanospirillaceae</taxon>
        <taxon>Marinomonas</taxon>
    </lineage>
</organism>
<keyword evidence="6 13" id="KW-0812">Transmembrane</keyword>
<dbReference type="AlphaFoldDB" id="A0A934JXY4"/>
<keyword evidence="3" id="KW-0813">Transport</keyword>
<accession>A0A934JXY4</accession>
<keyword evidence="8" id="KW-0249">Electron transport</keyword>
<keyword evidence="5" id="KW-0349">Heme</keyword>
<dbReference type="GO" id="GO:0046872">
    <property type="term" value="F:metal ion binding"/>
    <property type="evidence" value="ECO:0007669"/>
    <property type="project" value="UniProtKB-KW"/>
</dbReference>
<dbReference type="InterPro" id="IPR011577">
    <property type="entry name" value="Cyt_b561_bac/Ni-Hgenase"/>
</dbReference>
<proteinExistence type="inferred from homology"/>
<comment type="subcellular location">
    <subcellularLocation>
        <location evidence="2">Cell membrane</location>
        <topology evidence="2">Multi-pass membrane protein</topology>
    </subcellularLocation>
</comment>
<dbReference type="GO" id="GO:0022904">
    <property type="term" value="P:respiratory electron transport chain"/>
    <property type="evidence" value="ECO:0007669"/>
    <property type="project" value="InterPro"/>
</dbReference>
<comment type="similarity">
    <text evidence="12">Belongs to the cytochrome b561 family.</text>
</comment>
<evidence type="ECO:0000256" key="13">
    <source>
        <dbReference type="SAM" id="Phobius"/>
    </source>
</evidence>
<evidence type="ECO:0000256" key="8">
    <source>
        <dbReference type="ARBA" id="ARBA00022982"/>
    </source>
</evidence>
<keyword evidence="9 13" id="KW-1133">Transmembrane helix</keyword>
<dbReference type="Pfam" id="PF01292">
    <property type="entry name" value="Ni_hydr_CYTB"/>
    <property type="match status" value="1"/>
</dbReference>
<evidence type="ECO:0000256" key="11">
    <source>
        <dbReference type="ARBA" id="ARBA00023136"/>
    </source>
</evidence>
<dbReference type="GO" id="GO:0009055">
    <property type="term" value="F:electron transfer activity"/>
    <property type="evidence" value="ECO:0007669"/>
    <property type="project" value="InterPro"/>
</dbReference>
<evidence type="ECO:0000256" key="3">
    <source>
        <dbReference type="ARBA" id="ARBA00022448"/>
    </source>
</evidence>
<feature type="domain" description="Cytochrome b561 bacterial/Ni-hydrogenase" evidence="14">
    <location>
        <begin position="2"/>
        <end position="135"/>
    </location>
</feature>
<reference evidence="15" key="1">
    <citation type="submission" date="2020-12" db="EMBL/GenBank/DDBJ databases">
        <title>Marinomonas arctica sp. nov., a psychrotolerant bacterium isolated from the Arctic.</title>
        <authorList>
            <person name="Zhang Y."/>
        </authorList>
    </citation>
    <scope>NUCLEOTIDE SEQUENCE</scope>
    <source>
        <strain evidence="15">C1424</strain>
    </source>
</reference>
<evidence type="ECO:0000256" key="5">
    <source>
        <dbReference type="ARBA" id="ARBA00022617"/>
    </source>
</evidence>
<evidence type="ECO:0000256" key="12">
    <source>
        <dbReference type="ARBA" id="ARBA00037975"/>
    </source>
</evidence>
<keyword evidence="7" id="KW-0479">Metal-binding</keyword>
<evidence type="ECO:0000256" key="4">
    <source>
        <dbReference type="ARBA" id="ARBA00022475"/>
    </source>
</evidence>
<evidence type="ECO:0000313" key="16">
    <source>
        <dbReference type="Proteomes" id="UP000628710"/>
    </source>
</evidence>
<feature type="transmembrane region" description="Helical" evidence="13">
    <location>
        <begin position="38"/>
        <end position="64"/>
    </location>
</feature>
<dbReference type="PANTHER" id="PTHR30529">
    <property type="entry name" value="CYTOCHROME B561"/>
    <property type="match status" value="1"/>
</dbReference>
<evidence type="ECO:0000256" key="10">
    <source>
        <dbReference type="ARBA" id="ARBA00023004"/>
    </source>
</evidence>
<dbReference type="PANTHER" id="PTHR30529:SF7">
    <property type="entry name" value="CYTOCHROME B561 BACTERIAL_NI-HYDROGENASE DOMAIN-CONTAINING PROTEIN"/>
    <property type="match status" value="1"/>
</dbReference>
<dbReference type="GO" id="GO:0005886">
    <property type="term" value="C:plasma membrane"/>
    <property type="evidence" value="ECO:0007669"/>
    <property type="project" value="UniProtKB-SubCell"/>
</dbReference>
<keyword evidence="4" id="KW-1003">Cell membrane</keyword>
<comment type="cofactor">
    <cofactor evidence="1">
        <name>heme b</name>
        <dbReference type="ChEBI" id="CHEBI:60344"/>
    </cofactor>
</comment>
<dbReference type="EMBL" id="JAEMNX010000023">
    <property type="protein sequence ID" value="MBJ7539300.1"/>
    <property type="molecule type" value="Genomic_DNA"/>
</dbReference>
<evidence type="ECO:0000256" key="7">
    <source>
        <dbReference type="ARBA" id="ARBA00022723"/>
    </source>
</evidence>
<name>A0A934JXY4_9GAMM</name>
<gene>
    <name evidence="15" type="ORF">I8J31_16605</name>
</gene>
<evidence type="ECO:0000256" key="9">
    <source>
        <dbReference type="ARBA" id="ARBA00022989"/>
    </source>
</evidence>
<dbReference type="InterPro" id="IPR016174">
    <property type="entry name" value="Di-haem_cyt_TM"/>
</dbReference>
<keyword evidence="16" id="KW-1185">Reference proteome</keyword>
<feature type="transmembrane region" description="Helical" evidence="13">
    <location>
        <begin position="106"/>
        <end position="124"/>
    </location>
</feature>
<dbReference type="GO" id="GO:0020037">
    <property type="term" value="F:heme binding"/>
    <property type="evidence" value="ECO:0007669"/>
    <property type="project" value="TreeGrafter"/>
</dbReference>
<protein>
    <submittedName>
        <fullName evidence="15">Cytochrome b/b6 domain-containing protein</fullName>
    </submittedName>
</protein>
<evidence type="ECO:0000256" key="6">
    <source>
        <dbReference type="ARBA" id="ARBA00022692"/>
    </source>
</evidence>